<dbReference type="Pfam" id="PF00931">
    <property type="entry name" value="NB-ARC"/>
    <property type="match status" value="1"/>
</dbReference>
<dbReference type="SUPFAM" id="SSF52047">
    <property type="entry name" value="RNI-like"/>
    <property type="match status" value="1"/>
</dbReference>
<feature type="domain" description="Disease resistance protein winged helix" evidence="4">
    <location>
        <begin position="380"/>
        <end position="437"/>
    </location>
</feature>
<dbReference type="EMBL" id="CAJGYO010000010">
    <property type="protein sequence ID" value="CAD6258248.1"/>
    <property type="molecule type" value="Genomic_DNA"/>
</dbReference>
<dbReference type="InterPro" id="IPR058922">
    <property type="entry name" value="WHD_DRP"/>
</dbReference>
<evidence type="ECO:0000256" key="2">
    <source>
        <dbReference type="ARBA" id="ARBA00022821"/>
    </source>
</evidence>
<dbReference type="PRINTS" id="PR00364">
    <property type="entry name" value="DISEASERSIST"/>
</dbReference>
<dbReference type="Gene3D" id="1.10.10.10">
    <property type="entry name" value="Winged helix-like DNA-binding domain superfamily/Winged helix DNA-binding domain"/>
    <property type="match status" value="1"/>
</dbReference>
<evidence type="ECO:0000259" key="4">
    <source>
        <dbReference type="Pfam" id="PF23559"/>
    </source>
</evidence>
<evidence type="ECO:0000256" key="1">
    <source>
        <dbReference type="ARBA" id="ARBA00022737"/>
    </source>
</evidence>
<gene>
    <name evidence="6" type="ORF">NCGR_LOCUS41726</name>
</gene>
<keyword evidence="2" id="KW-0611">Plant defense</keyword>
<dbReference type="InterPro" id="IPR002182">
    <property type="entry name" value="NB-ARC"/>
</dbReference>
<evidence type="ECO:0000313" key="6">
    <source>
        <dbReference type="EMBL" id="CAD6258248.1"/>
    </source>
</evidence>
<accession>A0A811QGW7</accession>
<dbReference type="OrthoDB" id="687876at2759"/>
<dbReference type="Gene3D" id="3.40.50.300">
    <property type="entry name" value="P-loop containing nucleotide triphosphate hydrolases"/>
    <property type="match status" value="1"/>
</dbReference>
<dbReference type="InterPro" id="IPR042197">
    <property type="entry name" value="Apaf_helical"/>
</dbReference>
<name>A0A811QGW7_9POAL</name>
<proteinExistence type="predicted"/>
<dbReference type="InterPro" id="IPR032675">
    <property type="entry name" value="LRR_dom_sf"/>
</dbReference>
<dbReference type="GO" id="GO:0043531">
    <property type="term" value="F:ADP binding"/>
    <property type="evidence" value="ECO:0007669"/>
    <property type="project" value="InterPro"/>
</dbReference>
<comment type="caution">
    <text evidence="6">The sequence shown here is derived from an EMBL/GenBank/DDBJ whole genome shotgun (WGS) entry which is preliminary data.</text>
</comment>
<dbReference type="Proteomes" id="UP000604825">
    <property type="component" value="Unassembled WGS sequence"/>
</dbReference>
<dbReference type="AlphaFoldDB" id="A0A811QGW7"/>
<dbReference type="PANTHER" id="PTHR36766:SF56">
    <property type="match status" value="1"/>
</dbReference>
<feature type="domain" description="NB-ARC" evidence="3">
    <location>
        <begin position="156"/>
        <end position="285"/>
    </location>
</feature>
<organism evidence="6 7">
    <name type="scientific">Miscanthus lutarioriparius</name>
    <dbReference type="NCBI Taxonomy" id="422564"/>
    <lineage>
        <taxon>Eukaryota</taxon>
        <taxon>Viridiplantae</taxon>
        <taxon>Streptophyta</taxon>
        <taxon>Embryophyta</taxon>
        <taxon>Tracheophyta</taxon>
        <taxon>Spermatophyta</taxon>
        <taxon>Magnoliopsida</taxon>
        <taxon>Liliopsida</taxon>
        <taxon>Poales</taxon>
        <taxon>Poaceae</taxon>
        <taxon>PACMAD clade</taxon>
        <taxon>Panicoideae</taxon>
        <taxon>Andropogonodae</taxon>
        <taxon>Andropogoneae</taxon>
        <taxon>Saccharinae</taxon>
        <taxon>Miscanthus</taxon>
    </lineage>
</organism>
<dbReference type="Pfam" id="PF23559">
    <property type="entry name" value="WHD_DRP"/>
    <property type="match status" value="1"/>
</dbReference>
<keyword evidence="7" id="KW-1185">Reference proteome</keyword>
<sequence length="724" mass="82279">MVGMEATAVSAAVSGMLKLAGNKLAPLVFKEYSSIVGVKDDLRDLAQEINIWLEEAGDRDVDDVVDEFQLKAEKYEADSDAGFVSKYLHTKPKAFIFQCQAAKKIKKIKKTIDVLVKQRSILNSVVGNNPVSHINNTAVSKQTLPFVDGAKIIGREQVMHQTISKLLETDDQQRINIVSIVGLGGSGKTILAQLVFDDAKTIKSHFTVRLWVHVSQEFDVKKLIKKLFDAIPDENSEGLSLMNMARKILDKLTNNRFLLVLDDVWNENRIQWEEFMTCHPYEDYSRQLFQQSFGNDVKDFYSEFQEVGKEIVNKCVGVPLAIKVVAGVLRVKKRLEQWQAIKESNLLDVEGREHQVSASLWLSYFNMPSHLKQCFTICSIFPKGDLIDKDQLIDQWIAHDMVIEDVVKDLEIIGNDYFSQLVQMYFIQDVKDGNDEKVKYPFWVMRFHLSYRTKKAVDFTKICRYFSITEHTRHLPPKNTFREARAMYIAEDDDFIFGKSLKKAKHLRSITVENVHTSALTAILQTKNLRYLNISRLKYLTLPEVISEIWSLQALHVTSSSLVKLPESIGRLQKLRVVNLSYCCHLTSLPDSIGNCIMISSIDLFGCDKFATLPSSISRNKRLRVLRLGNTKLERLPSSITALENLECLDLHLCSELVELPEGIGNLKKLVVLNLQGCGKLRGIPKGISQLTQLEKLGLFVMGRMMKIMQRSQSLKTLIRLAGS</sequence>
<dbReference type="PANTHER" id="PTHR36766">
    <property type="entry name" value="PLANT BROAD-SPECTRUM MILDEW RESISTANCE PROTEIN RPW8"/>
    <property type="match status" value="1"/>
</dbReference>
<dbReference type="Gene3D" id="1.10.8.430">
    <property type="entry name" value="Helical domain of apoptotic protease-activating factors"/>
    <property type="match status" value="1"/>
</dbReference>
<dbReference type="Pfam" id="PF23598">
    <property type="entry name" value="LRR_14"/>
    <property type="match status" value="2"/>
</dbReference>
<dbReference type="SUPFAM" id="SSF52540">
    <property type="entry name" value="P-loop containing nucleoside triphosphate hydrolases"/>
    <property type="match status" value="1"/>
</dbReference>
<reference evidence="6" key="1">
    <citation type="submission" date="2020-10" db="EMBL/GenBank/DDBJ databases">
        <authorList>
            <person name="Han B."/>
            <person name="Lu T."/>
            <person name="Zhao Q."/>
            <person name="Huang X."/>
            <person name="Zhao Y."/>
        </authorList>
    </citation>
    <scope>NUCLEOTIDE SEQUENCE</scope>
</reference>
<feature type="domain" description="Disease resistance R13L4/SHOC-2-like LRR" evidence="5">
    <location>
        <begin position="616"/>
        <end position="720"/>
    </location>
</feature>
<protein>
    <submittedName>
        <fullName evidence="6">Uncharacterized protein</fullName>
    </submittedName>
</protein>
<dbReference type="InterPro" id="IPR055414">
    <property type="entry name" value="LRR_R13L4/SHOC2-like"/>
</dbReference>
<dbReference type="InterPro" id="IPR036388">
    <property type="entry name" value="WH-like_DNA-bd_sf"/>
</dbReference>
<dbReference type="Gene3D" id="3.80.10.10">
    <property type="entry name" value="Ribonuclease Inhibitor"/>
    <property type="match status" value="1"/>
</dbReference>
<evidence type="ECO:0000313" key="7">
    <source>
        <dbReference type="Proteomes" id="UP000604825"/>
    </source>
</evidence>
<keyword evidence="1" id="KW-0677">Repeat</keyword>
<evidence type="ECO:0000259" key="5">
    <source>
        <dbReference type="Pfam" id="PF23598"/>
    </source>
</evidence>
<evidence type="ECO:0000259" key="3">
    <source>
        <dbReference type="Pfam" id="PF00931"/>
    </source>
</evidence>
<dbReference type="InterPro" id="IPR027417">
    <property type="entry name" value="P-loop_NTPase"/>
</dbReference>
<dbReference type="GO" id="GO:0006952">
    <property type="term" value="P:defense response"/>
    <property type="evidence" value="ECO:0007669"/>
    <property type="project" value="UniProtKB-KW"/>
</dbReference>
<feature type="domain" description="Disease resistance R13L4/SHOC-2-like LRR" evidence="5">
    <location>
        <begin position="499"/>
        <end position="604"/>
    </location>
</feature>